<comment type="catalytic activity">
    <reaction evidence="13">
        <text>(3S)-3-hydroxy-3-methylglutaryl-CoA = acetoacetate + acetyl-CoA</text>
        <dbReference type="Rhea" id="RHEA:24404"/>
        <dbReference type="ChEBI" id="CHEBI:13705"/>
        <dbReference type="ChEBI" id="CHEBI:43074"/>
        <dbReference type="ChEBI" id="CHEBI:57288"/>
        <dbReference type="EC" id="4.1.3.4"/>
    </reaction>
</comment>
<proteinExistence type="inferred from homology"/>
<evidence type="ECO:0000313" key="16">
    <source>
        <dbReference type="EMBL" id="KAK2080384.1"/>
    </source>
</evidence>
<dbReference type="EC" id="4.1.3.4" evidence="6"/>
<keyword evidence="17" id="KW-1185">Reference proteome</keyword>
<dbReference type="GO" id="GO:0033554">
    <property type="term" value="P:cellular response to stress"/>
    <property type="evidence" value="ECO:0007669"/>
    <property type="project" value="UniProtKB-ARBA"/>
</dbReference>
<dbReference type="CDD" id="cd07938">
    <property type="entry name" value="DRE_TIM_HMGL"/>
    <property type="match status" value="1"/>
</dbReference>
<dbReference type="PROSITE" id="PS50991">
    <property type="entry name" value="PYR_CT"/>
    <property type="match status" value="1"/>
</dbReference>
<comment type="pathway">
    <text evidence="3">Metabolic intermediate metabolism; (S)-3-hydroxy-3-methylglutaryl-CoA degradation; acetoacetate from (S)-3-hydroxy-3-methylglutaryl-CoA: step 1/1.</text>
</comment>
<dbReference type="InterPro" id="IPR013785">
    <property type="entry name" value="Aldolase_TIM"/>
</dbReference>
<feature type="transmembrane region" description="Helical" evidence="14">
    <location>
        <begin position="95"/>
        <end position="128"/>
    </location>
</feature>
<evidence type="ECO:0000256" key="7">
    <source>
        <dbReference type="ARBA" id="ARBA00022692"/>
    </source>
</evidence>
<dbReference type="Pfam" id="PF00682">
    <property type="entry name" value="HMGL-like"/>
    <property type="match status" value="1"/>
</dbReference>
<comment type="similarity">
    <text evidence="5">Belongs to the HMG-CoA lyase family.</text>
</comment>
<keyword evidence="11 14" id="KW-0472">Membrane</keyword>
<dbReference type="GO" id="GO:0006552">
    <property type="term" value="P:L-leucine catabolic process"/>
    <property type="evidence" value="ECO:0007669"/>
    <property type="project" value="TreeGrafter"/>
</dbReference>
<evidence type="ECO:0000256" key="9">
    <source>
        <dbReference type="ARBA" id="ARBA00022824"/>
    </source>
</evidence>
<dbReference type="NCBIfam" id="NF004283">
    <property type="entry name" value="PRK05692.1"/>
    <property type="match status" value="1"/>
</dbReference>
<evidence type="ECO:0000313" key="17">
    <source>
        <dbReference type="Proteomes" id="UP001255856"/>
    </source>
</evidence>
<feature type="transmembrane region" description="Helical" evidence="14">
    <location>
        <begin position="12"/>
        <end position="33"/>
    </location>
</feature>
<comment type="subcellular location">
    <subcellularLocation>
        <location evidence="2">Endoplasmic reticulum membrane</location>
        <topology evidence="2">Multi-pass membrane protein</topology>
    </subcellularLocation>
</comment>
<dbReference type="AlphaFoldDB" id="A0AAD9MIM0"/>
<dbReference type="FunFam" id="1.20.1540.10:FF:000016">
    <property type="entry name" value="Derlin"/>
    <property type="match status" value="1"/>
</dbReference>
<dbReference type="InterPro" id="IPR035952">
    <property type="entry name" value="Rhomboid-like_sf"/>
</dbReference>
<organism evidence="16 17">
    <name type="scientific">Prototheca wickerhamii</name>
    <dbReference type="NCBI Taxonomy" id="3111"/>
    <lineage>
        <taxon>Eukaryota</taxon>
        <taxon>Viridiplantae</taxon>
        <taxon>Chlorophyta</taxon>
        <taxon>core chlorophytes</taxon>
        <taxon>Trebouxiophyceae</taxon>
        <taxon>Chlorellales</taxon>
        <taxon>Chlorellaceae</taxon>
        <taxon>Prototheca</taxon>
    </lineage>
</organism>
<keyword evidence="8" id="KW-0479">Metal-binding</keyword>
<accession>A0AAD9MIM0</accession>
<dbReference type="FunFam" id="3.20.20.70:FF:000201">
    <property type="entry name" value="Hydroxymethylglutaryl-CoA lyase"/>
    <property type="match status" value="1"/>
</dbReference>
<dbReference type="GO" id="GO:0046872">
    <property type="term" value="F:metal ion binding"/>
    <property type="evidence" value="ECO:0007669"/>
    <property type="project" value="UniProtKB-KW"/>
</dbReference>
<keyword evidence="10 14" id="KW-1133">Transmembrane helix</keyword>
<evidence type="ECO:0000256" key="14">
    <source>
        <dbReference type="SAM" id="Phobius"/>
    </source>
</evidence>
<evidence type="ECO:0000256" key="1">
    <source>
        <dbReference type="ARBA" id="ARBA00003292"/>
    </source>
</evidence>
<dbReference type="PANTHER" id="PTHR42738">
    <property type="entry name" value="HYDROXYMETHYLGLUTARYL-COA LYASE"/>
    <property type="match status" value="1"/>
</dbReference>
<comment type="function">
    <text evidence="1">May be involved in the degradation process of specific misfolded endoplasmic reticulum (ER) luminal proteins.</text>
</comment>
<name>A0AAD9MIM0_PROWI</name>
<dbReference type="EMBL" id="JASFZW010000001">
    <property type="protein sequence ID" value="KAK2080384.1"/>
    <property type="molecule type" value="Genomic_DNA"/>
</dbReference>
<dbReference type="GO" id="GO:0004419">
    <property type="term" value="F:hydroxymethylglutaryl-CoA lyase activity"/>
    <property type="evidence" value="ECO:0007669"/>
    <property type="project" value="UniProtKB-EC"/>
</dbReference>
<protein>
    <recommendedName>
        <fullName evidence="6">hydroxymethylglutaryl-CoA lyase</fullName>
        <ecNumber evidence="6">4.1.3.4</ecNumber>
    </recommendedName>
</protein>
<evidence type="ECO:0000256" key="11">
    <source>
        <dbReference type="ARBA" id="ARBA00023136"/>
    </source>
</evidence>
<evidence type="ECO:0000256" key="3">
    <source>
        <dbReference type="ARBA" id="ARBA00005143"/>
    </source>
</evidence>
<gene>
    <name evidence="16" type="ORF">QBZ16_000237</name>
</gene>
<keyword evidence="7 14" id="KW-0812">Transmembrane</keyword>
<comment type="caution">
    <text evidence="16">The sequence shown here is derived from an EMBL/GenBank/DDBJ whole genome shotgun (WGS) entry which is preliminary data.</text>
</comment>
<feature type="domain" description="Pyruvate carboxyltransferase" evidence="15">
    <location>
        <begin position="221"/>
        <end position="489"/>
    </location>
</feature>
<evidence type="ECO:0000256" key="6">
    <source>
        <dbReference type="ARBA" id="ARBA00012910"/>
    </source>
</evidence>
<evidence type="ECO:0000256" key="10">
    <source>
        <dbReference type="ARBA" id="ARBA00022989"/>
    </source>
</evidence>
<reference evidence="16" key="1">
    <citation type="submission" date="2021-01" db="EMBL/GenBank/DDBJ databases">
        <authorList>
            <person name="Eckstrom K.M.E."/>
        </authorList>
    </citation>
    <scope>NUCLEOTIDE SEQUENCE</scope>
    <source>
        <strain evidence="16">UVCC 0001</strain>
    </source>
</reference>
<dbReference type="Gene3D" id="3.20.20.70">
    <property type="entry name" value="Aldolase class I"/>
    <property type="match status" value="1"/>
</dbReference>
<dbReference type="InterPro" id="IPR043594">
    <property type="entry name" value="HMGL"/>
</dbReference>
<feature type="transmembrane region" description="Helical" evidence="14">
    <location>
        <begin position="140"/>
        <end position="162"/>
    </location>
</feature>
<dbReference type="GO" id="GO:0005789">
    <property type="term" value="C:endoplasmic reticulum membrane"/>
    <property type="evidence" value="ECO:0007669"/>
    <property type="project" value="UniProtKB-SubCell"/>
</dbReference>
<evidence type="ECO:0000256" key="12">
    <source>
        <dbReference type="ARBA" id="ARBA00023239"/>
    </source>
</evidence>
<dbReference type="InterPro" id="IPR000891">
    <property type="entry name" value="PYR_CT"/>
</dbReference>
<dbReference type="InterPro" id="IPR007599">
    <property type="entry name" value="DER1"/>
</dbReference>
<dbReference type="GO" id="GO:0046951">
    <property type="term" value="P:ketone body biosynthetic process"/>
    <property type="evidence" value="ECO:0007669"/>
    <property type="project" value="TreeGrafter"/>
</dbReference>
<dbReference type="PANTHER" id="PTHR42738:SF7">
    <property type="entry name" value="HYDROXYMETHYLGLUTARYL-COA LYASE"/>
    <property type="match status" value="1"/>
</dbReference>
<keyword evidence="9" id="KW-0256">Endoplasmic reticulum</keyword>
<evidence type="ECO:0000256" key="5">
    <source>
        <dbReference type="ARBA" id="ARBA00009405"/>
    </source>
</evidence>
<evidence type="ECO:0000256" key="13">
    <source>
        <dbReference type="ARBA" id="ARBA00049877"/>
    </source>
</evidence>
<dbReference type="SUPFAM" id="SSF144091">
    <property type="entry name" value="Rhomboid-like"/>
    <property type="match status" value="1"/>
</dbReference>
<keyword evidence="12" id="KW-0456">Lyase</keyword>
<sequence>MDAAEWYRQLPVITRTYVTLCVATTALCALDVISPFNIYYNTRLIYQNHEYWRLATNFFFYGNLSLDFFFHMFFLTKYSKSLEEDSFRRRSADFFWMLLFGAGLLLLAAPFVNLQFLGSSLTFMLVYVWGRRHQYVQMSMMGLFNFTAPYLPWVLLGFSVLLGNSPVTDLLGMMAGHAYYFLEDVYPRLSDGFAMRQSAVRLFSKAVSNPSLFGRPLPASVKIVEVGPRDGLQNEAKLVPTDVKVELIERLAAAGLQSVESTSFVSPKWVPQLADAAEVLAALRPKRGVSYPVLTPNMKGLERAISAGAKEVAVFTAASETFNKTNTNVGIDESLKRLADVTQAAREQGVAVRGYVSCVVGCPYQGHVPPQEAARVAAALDAMGCYEVSMGDTIGVGTPASVAAMFEACVAAGVPGSRLAAHMHDTYGQGLANVLTAVQMGICTVDSSLAGLGGCPYARGASGNIATEDVVYMLEGMGIDHGVDMDALLAASEFICAALGRENQSRAARALMRRRERGAAEAARAA</sequence>
<evidence type="ECO:0000256" key="8">
    <source>
        <dbReference type="ARBA" id="ARBA00022723"/>
    </source>
</evidence>
<feature type="transmembrane region" description="Helical" evidence="14">
    <location>
        <begin position="54"/>
        <end position="75"/>
    </location>
</feature>
<comment type="similarity">
    <text evidence="4">Belongs to the derlin family.</text>
</comment>
<evidence type="ECO:0000256" key="4">
    <source>
        <dbReference type="ARBA" id="ARBA00008917"/>
    </source>
</evidence>
<dbReference type="Pfam" id="PF04511">
    <property type="entry name" value="DER1"/>
    <property type="match status" value="1"/>
</dbReference>
<dbReference type="GO" id="GO:0051603">
    <property type="term" value="P:proteolysis involved in protein catabolic process"/>
    <property type="evidence" value="ECO:0007669"/>
    <property type="project" value="UniProtKB-ARBA"/>
</dbReference>
<dbReference type="SUPFAM" id="SSF51569">
    <property type="entry name" value="Aldolase"/>
    <property type="match status" value="1"/>
</dbReference>
<evidence type="ECO:0000259" key="15">
    <source>
        <dbReference type="PROSITE" id="PS50991"/>
    </source>
</evidence>
<evidence type="ECO:0000256" key="2">
    <source>
        <dbReference type="ARBA" id="ARBA00004477"/>
    </source>
</evidence>
<dbReference type="Proteomes" id="UP001255856">
    <property type="component" value="Unassembled WGS sequence"/>
</dbReference>